<reference evidence="2" key="1">
    <citation type="submission" date="2025-05" db="UniProtKB">
        <authorList>
            <consortium name="RefSeq"/>
        </authorList>
    </citation>
    <scope>NUCLEOTIDE SEQUENCE [LARGE SCALE GENOMIC DNA]</scope>
</reference>
<name>A0AB39ZXS8_DROSZ</name>
<sequence>MANNLITEEDQELQHKSGMDSPDLSPKTEYSTGSVINEIISKSLKSEEVPLAKQPSSRITFRALARLVMMLNSNLKKANKAEDVDYWRNLAETLGEANIRYKKVTDMQRRRIDTLEQDLRNLVNLARETQQLLAEIGAEKRVTQELGHGEHAD</sequence>
<evidence type="ECO:0008006" key="4">
    <source>
        <dbReference type="Google" id="ProtNLM"/>
    </source>
</evidence>
<protein>
    <recommendedName>
        <fullName evidence="4">Biogenesis of lysosome-related organelles complex 1 subunit 3</fullName>
    </recommendedName>
</protein>
<reference evidence="3" key="2">
    <citation type="submission" date="2025-08" db="UniProtKB">
        <authorList>
            <consortium name="RefSeq"/>
        </authorList>
    </citation>
    <scope>IDENTIFICATION</scope>
</reference>
<proteinExistence type="predicted"/>
<evidence type="ECO:0000313" key="3">
    <source>
        <dbReference type="RefSeq" id="XP_016945387.3"/>
    </source>
</evidence>
<dbReference type="RefSeq" id="XP_016945387.3">
    <property type="nucleotide sequence ID" value="XM_017089898.4"/>
</dbReference>
<dbReference type="Proteomes" id="UP001652628">
    <property type="component" value="Chromosome 2L"/>
</dbReference>
<dbReference type="AlphaFoldDB" id="A0AB39ZXS8"/>
<organism evidence="2 3">
    <name type="scientific">Drosophila suzukii</name>
    <name type="common">Spotted-wing drosophila fruit fly</name>
    <dbReference type="NCBI Taxonomy" id="28584"/>
    <lineage>
        <taxon>Eukaryota</taxon>
        <taxon>Metazoa</taxon>
        <taxon>Ecdysozoa</taxon>
        <taxon>Arthropoda</taxon>
        <taxon>Hexapoda</taxon>
        <taxon>Insecta</taxon>
        <taxon>Pterygota</taxon>
        <taxon>Neoptera</taxon>
        <taxon>Endopterygota</taxon>
        <taxon>Diptera</taxon>
        <taxon>Brachycera</taxon>
        <taxon>Muscomorpha</taxon>
        <taxon>Ephydroidea</taxon>
        <taxon>Drosophilidae</taxon>
        <taxon>Drosophila</taxon>
        <taxon>Sophophora</taxon>
    </lineage>
</organism>
<feature type="region of interest" description="Disordered" evidence="1">
    <location>
        <begin position="1"/>
        <end position="30"/>
    </location>
</feature>
<keyword evidence="2" id="KW-1185">Reference proteome</keyword>
<gene>
    <name evidence="3" type="primary">LOC108021268</name>
</gene>
<accession>A0AB39ZXS8</accession>
<evidence type="ECO:0000313" key="2">
    <source>
        <dbReference type="Proteomes" id="UP001652628"/>
    </source>
</evidence>
<dbReference type="GeneID" id="108021268"/>
<evidence type="ECO:0000256" key="1">
    <source>
        <dbReference type="SAM" id="MobiDB-lite"/>
    </source>
</evidence>